<evidence type="ECO:0000313" key="2">
    <source>
        <dbReference type="Proteomes" id="UP000001058"/>
    </source>
</evidence>
<keyword evidence="2" id="KW-1185">Reference proteome</keyword>
<dbReference type="InParanoid" id="D8TTP3"/>
<accession>D8TTP3</accession>
<sequence>MEFLLKSFHNWTPVEVVIILTKIVGRHPPQTLLDHLPAELQNTRADMLAAWRAGAFSSEIALRGGYGAGIILMGKKPLANTTMAVLYRYKSQNQDDEIIRVFVDLLTGDIHFYNSALLFERAIPLSNPPDNIHGINRWYELEDFTFTVLDSSTMLHKKYT</sequence>
<dbReference type="Proteomes" id="UP000001058">
    <property type="component" value="Unassembled WGS sequence"/>
</dbReference>
<protein>
    <submittedName>
        <fullName evidence="1">Uncharacterized protein</fullName>
    </submittedName>
</protein>
<name>D8TTP3_VOLCA</name>
<proteinExistence type="predicted"/>
<evidence type="ECO:0000313" key="1">
    <source>
        <dbReference type="EMBL" id="EFJ49232.1"/>
    </source>
</evidence>
<dbReference type="RefSeq" id="XP_002949680.1">
    <property type="nucleotide sequence ID" value="XM_002949634.1"/>
</dbReference>
<organism evidence="2">
    <name type="scientific">Volvox carteri f. nagariensis</name>
    <dbReference type="NCBI Taxonomy" id="3068"/>
    <lineage>
        <taxon>Eukaryota</taxon>
        <taxon>Viridiplantae</taxon>
        <taxon>Chlorophyta</taxon>
        <taxon>core chlorophytes</taxon>
        <taxon>Chlorophyceae</taxon>
        <taxon>CS clade</taxon>
        <taxon>Chlamydomonadales</taxon>
        <taxon>Volvocaceae</taxon>
        <taxon>Volvox</taxon>
    </lineage>
</organism>
<dbReference type="KEGG" id="vcn:VOLCADRAFT_90176"/>
<dbReference type="EMBL" id="GL378336">
    <property type="protein sequence ID" value="EFJ49232.1"/>
    <property type="molecule type" value="Genomic_DNA"/>
</dbReference>
<dbReference type="AlphaFoldDB" id="D8TTP3"/>
<dbReference type="GeneID" id="9618851"/>
<reference evidence="1 2" key="1">
    <citation type="journal article" date="2010" name="Science">
        <title>Genomic analysis of organismal complexity in the multicellular green alga Volvox carteri.</title>
        <authorList>
            <person name="Prochnik S.E."/>
            <person name="Umen J."/>
            <person name="Nedelcu A.M."/>
            <person name="Hallmann A."/>
            <person name="Miller S.M."/>
            <person name="Nishii I."/>
            <person name="Ferris P."/>
            <person name="Kuo A."/>
            <person name="Mitros T."/>
            <person name="Fritz-Laylin L.K."/>
            <person name="Hellsten U."/>
            <person name="Chapman J."/>
            <person name="Simakov O."/>
            <person name="Rensing S.A."/>
            <person name="Terry A."/>
            <person name="Pangilinan J."/>
            <person name="Kapitonov V."/>
            <person name="Jurka J."/>
            <person name="Salamov A."/>
            <person name="Shapiro H."/>
            <person name="Schmutz J."/>
            <person name="Grimwood J."/>
            <person name="Lindquist E."/>
            <person name="Lucas S."/>
            <person name="Grigoriev I.V."/>
            <person name="Schmitt R."/>
            <person name="Kirk D."/>
            <person name="Rokhsar D.S."/>
        </authorList>
    </citation>
    <scope>NUCLEOTIDE SEQUENCE [LARGE SCALE GENOMIC DNA]</scope>
    <source>
        <strain evidence="2">f. Nagariensis / Eve</strain>
    </source>
</reference>
<gene>
    <name evidence="1" type="ORF">VOLCADRAFT_90176</name>
</gene>